<protein>
    <recommendedName>
        <fullName evidence="2">histidine kinase</fullName>
        <ecNumber evidence="2">2.7.13.3</ecNumber>
    </recommendedName>
</protein>
<evidence type="ECO:0000313" key="12">
    <source>
        <dbReference type="Proteomes" id="UP000469763"/>
    </source>
</evidence>
<keyword evidence="12" id="KW-1185">Reference proteome</keyword>
<organism evidence="11 12">
    <name type="scientific">Bifidobacterium avesanii</name>
    <dbReference type="NCBI Taxonomy" id="1798157"/>
    <lineage>
        <taxon>Bacteria</taxon>
        <taxon>Bacillati</taxon>
        <taxon>Actinomycetota</taxon>
        <taxon>Actinomycetes</taxon>
        <taxon>Bifidobacteriales</taxon>
        <taxon>Bifidobacteriaceae</taxon>
        <taxon>Bifidobacterium</taxon>
    </lineage>
</organism>
<feature type="transmembrane region" description="Helical" evidence="9">
    <location>
        <begin position="30"/>
        <end position="48"/>
    </location>
</feature>
<keyword evidence="3" id="KW-0597">Phosphoprotein</keyword>
<keyword evidence="8" id="KW-0902">Two-component regulatory system</keyword>
<evidence type="ECO:0000256" key="6">
    <source>
        <dbReference type="ARBA" id="ARBA00022777"/>
    </source>
</evidence>
<feature type="transmembrane region" description="Helical" evidence="9">
    <location>
        <begin position="144"/>
        <end position="164"/>
    </location>
</feature>
<reference evidence="11 12" key="1">
    <citation type="submission" date="2019-10" db="EMBL/GenBank/DDBJ databases">
        <title>Bifidobacterium from non-human primates.</title>
        <authorList>
            <person name="Modesto M."/>
        </authorList>
    </citation>
    <scope>NUCLEOTIDE SEQUENCE [LARGE SCALE GENOMIC DNA]</scope>
    <source>
        <strain evidence="11 12">TREC</strain>
    </source>
</reference>
<feature type="transmembrane region" description="Helical" evidence="9">
    <location>
        <begin position="55"/>
        <end position="78"/>
    </location>
</feature>
<evidence type="ECO:0000256" key="3">
    <source>
        <dbReference type="ARBA" id="ARBA00022553"/>
    </source>
</evidence>
<dbReference type="EC" id="2.7.13.3" evidence="2"/>
<dbReference type="OrthoDB" id="227596at2"/>
<comment type="catalytic activity">
    <reaction evidence="1">
        <text>ATP + protein L-histidine = ADP + protein N-phospho-L-histidine.</text>
        <dbReference type="EC" id="2.7.13.3"/>
    </reaction>
</comment>
<proteinExistence type="predicted"/>
<evidence type="ECO:0000256" key="5">
    <source>
        <dbReference type="ARBA" id="ARBA00022741"/>
    </source>
</evidence>
<keyword evidence="9" id="KW-0472">Membrane</keyword>
<dbReference type="EMBL" id="WHZY01000011">
    <property type="protein sequence ID" value="NEG78847.1"/>
    <property type="molecule type" value="Genomic_DNA"/>
</dbReference>
<keyword evidence="5" id="KW-0547">Nucleotide-binding</keyword>
<dbReference type="Gene3D" id="3.30.565.10">
    <property type="entry name" value="Histidine kinase-like ATPase, C-terminal domain"/>
    <property type="match status" value="1"/>
</dbReference>
<dbReference type="RefSeq" id="WP_152350844.1">
    <property type="nucleotide sequence ID" value="NZ_WBSN01000015.1"/>
</dbReference>
<evidence type="ECO:0000256" key="1">
    <source>
        <dbReference type="ARBA" id="ARBA00000085"/>
    </source>
</evidence>
<evidence type="ECO:0000256" key="9">
    <source>
        <dbReference type="SAM" id="Phobius"/>
    </source>
</evidence>
<comment type="caution">
    <text evidence="11">The sequence shown here is derived from an EMBL/GenBank/DDBJ whole genome shotgun (WGS) entry which is preliminary data.</text>
</comment>
<dbReference type="InterPro" id="IPR036890">
    <property type="entry name" value="HATPase_C_sf"/>
</dbReference>
<dbReference type="PANTHER" id="PTHR24421:SF10">
    <property type="entry name" value="NITRATE_NITRITE SENSOR PROTEIN NARQ"/>
    <property type="match status" value="1"/>
</dbReference>
<keyword evidence="6 11" id="KW-0418">Kinase</keyword>
<dbReference type="InterPro" id="IPR011712">
    <property type="entry name" value="Sig_transdc_His_kin_sub3_dim/P"/>
</dbReference>
<evidence type="ECO:0000313" key="11">
    <source>
        <dbReference type="EMBL" id="NEG78847.1"/>
    </source>
</evidence>
<dbReference type="GO" id="GO:0005524">
    <property type="term" value="F:ATP binding"/>
    <property type="evidence" value="ECO:0007669"/>
    <property type="project" value="UniProtKB-KW"/>
</dbReference>
<evidence type="ECO:0000256" key="2">
    <source>
        <dbReference type="ARBA" id="ARBA00012438"/>
    </source>
</evidence>
<evidence type="ECO:0000259" key="10">
    <source>
        <dbReference type="Pfam" id="PF07730"/>
    </source>
</evidence>
<dbReference type="Proteomes" id="UP000469763">
    <property type="component" value="Unassembled WGS sequence"/>
</dbReference>
<dbReference type="AlphaFoldDB" id="A0A7K3TIB3"/>
<evidence type="ECO:0000256" key="4">
    <source>
        <dbReference type="ARBA" id="ARBA00022679"/>
    </source>
</evidence>
<name>A0A7K3TIB3_9BIFI</name>
<dbReference type="CDD" id="cd16917">
    <property type="entry name" value="HATPase_UhpB-NarQ-NarX-like"/>
    <property type="match status" value="1"/>
</dbReference>
<feature type="domain" description="Signal transduction histidine kinase subgroup 3 dimerisation and phosphoacceptor" evidence="10">
    <location>
        <begin position="201"/>
        <end position="269"/>
    </location>
</feature>
<sequence>MIPVAAFFCLAQASFMGGPSFDAMSGGMKAWTSVSVLFALALPFALLWRDARPEPVFWCCAAAVAVFPYAPMPMLMALTGVLARRSDPRCTVRVSLAGLAASLYAELRDAVRPTGFSFWHQLFAEPGTGSNGVPAVVNASNATVIATAAVVALIETAAAVLLGLHIRSRARLHEADARAQAAQHHAENLQSDLTSQQLADAIAAEAHDTLAHSLSLIALNASALRTEASRLEDSPETRELAHKAEDIRRQAAGALDEAHSIINMLRDPAQAWEQLAPSADTSLTRESLDGLIADARNGGMRLNTWIDVRQLSDLDDGVAKIAYRAVQEGLTNARRHAPGQPVSLEVGVGPDQGVHLHISNPVEASDAGSSEDSATAEARNGAGLPGLAARVKSAGGACRFGEDDRHVFHLDVTLPWRG</sequence>
<evidence type="ECO:0000256" key="8">
    <source>
        <dbReference type="ARBA" id="ARBA00023012"/>
    </source>
</evidence>
<keyword evidence="9" id="KW-0812">Transmembrane</keyword>
<dbReference type="Pfam" id="PF07730">
    <property type="entry name" value="HisKA_3"/>
    <property type="match status" value="1"/>
</dbReference>
<keyword evidence="7" id="KW-0067">ATP-binding</keyword>
<dbReference type="GO" id="GO:0016020">
    <property type="term" value="C:membrane"/>
    <property type="evidence" value="ECO:0007669"/>
    <property type="project" value="InterPro"/>
</dbReference>
<dbReference type="Gene3D" id="1.20.5.1930">
    <property type="match status" value="1"/>
</dbReference>
<evidence type="ECO:0000256" key="7">
    <source>
        <dbReference type="ARBA" id="ARBA00022840"/>
    </source>
</evidence>
<gene>
    <name evidence="11" type="ORF">GFD22_07670</name>
</gene>
<dbReference type="PANTHER" id="PTHR24421">
    <property type="entry name" value="NITRATE/NITRITE SENSOR PROTEIN NARX-RELATED"/>
    <property type="match status" value="1"/>
</dbReference>
<keyword evidence="4" id="KW-0808">Transferase</keyword>
<accession>A0A7K3TIB3</accession>
<dbReference type="GO" id="GO:0046983">
    <property type="term" value="F:protein dimerization activity"/>
    <property type="evidence" value="ECO:0007669"/>
    <property type="project" value="InterPro"/>
</dbReference>
<keyword evidence="9" id="KW-1133">Transmembrane helix</keyword>
<dbReference type="GO" id="GO:0000155">
    <property type="term" value="F:phosphorelay sensor kinase activity"/>
    <property type="evidence" value="ECO:0007669"/>
    <property type="project" value="InterPro"/>
</dbReference>
<dbReference type="InterPro" id="IPR050482">
    <property type="entry name" value="Sensor_HK_TwoCompSys"/>
</dbReference>